<dbReference type="EMBL" id="BLAL01000282">
    <property type="protein sequence ID" value="GES99638.1"/>
    <property type="molecule type" value="Genomic_DNA"/>
</dbReference>
<dbReference type="OrthoDB" id="2410023at2759"/>
<accession>A0A8H3M2U9</accession>
<protein>
    <submittedName>
        <fullName evidence="2">Uncharacterized protein</fullName>
    </submittedName>
</protein>
<evidence type="ECO:0000256" key="1">
    <source>
        <dbReference type="SAM" id="MobiDB-lite"/>
    </source>
</evidence>
<name>A0A8H3M2U9_9GLOM</name>
<feature type="compositionally biased region" description="Basic and acidic residues" evidence="1">
    <location>
        <begin position="26"/>
        <end position="38"/>
    </location>
</feature>
<feature type="compositionally biased region" description="Polar residues" evidence="1">
    <location>
        <begin position="13"/>
        <end position="25"/>
    </location>
</feature>
<evidence type="ECO:0000313" key="2">
    <source>
        <dbReference type="EMBL" id="GES99638.1"/>
    </source>
</evidence>
<reference evidence="2" key="1">
    <citation type="submission" date="2019-10" db="EMBL/GenBank/DDBJ databases">
        <title>Conservation and host-specific expression of non-tandemly repeated heterogenous ribosome RNA gene in arbuscular mycorrhizal fungi.</title>
        <authorList>
            <person name="Maeda T."/>
            <person name="Kobayashi Y."/>
            <person name="Nakagawa T."/>
            <person name="Ezawa T."/>
            <person name="Yamaguchi K."/>
            <person name="Bino T."/>
            <person name="Nishimoto Y."/>
            <person name="Shigenobu S."/>
            <person name="Kawaguchi M."/>
        </authorList>
    </citation>
    <scope>NUCLEOTIDE SEQUENCE</scope>
    <source>
        <strain evidence="2">HR1</strain>
    </source>
</reference>
<organism evidence="2 3">
    <name type="scientific">Rhizophagus clarus</name>
    <dbReference type="NCBI Taxonomy" id="94130"/>
    <lineage>
        <taxon>Eukaryota</taxon>
        <taxon>Fungi</taxon>
        <taxon>Fungi incertae sedis</taxon>
        <taxon>Mucoromycota</taxon>
        <taxon>Glomeromycotina</taxon>
        <taxon>Glomeromycetes</taxon>
        <taxon>Glomerales</taxon>
        <taxon>Glomeraceae</taxon>
        <taxon>Rhizophagus</taxon>
    </lineage>
</organism>
<sequence length="328" mass="37520">MHKDKKQKRKINDNQSELSSIGTQRLQEKAARTTENKFLKMLSKASSSTSTPTTSIPPTPSCRKSIEPTLTDLSQSTQSTQSTLSQRRSSDSIIDITSMDIEDNSSPVEHEHSQENSKSLNKLIALDKLSDGFWNRAYKEVIKKLLPDVLFPTHIEYRDALEEYLSIHVSHFIESIRRNSWVSLFGDKIFAEVTHICNAMFATFGEDRLERIDNNTSPVKITEWKNSEKIKKAYEELFTNYELLSKIGYSIFRSHKEEELSTMHCAYILSICDILLNPKSSGIKCNDRSVTRRMHAFLRAFEKNSPATPQMMEEIAEAEEKEAEKAAK</sequence>
<proteinExistence type="predicted"/>
<feature type="compositionally biased region" description="Low complexity" evidence="1">
    <location>
        <begin position="69"/>
        <end position="90"/>
    </location>
</feature>
<feature type="region of interest" description="Disordered" evidence="1">
    <location>
        <begin position="1"/>
        <end position="90"/>
    </location>
</feature>
<comment type="caution">
    <text evidence="2">The sequence shown here is derived from an EMBL/GenBank/DDBJ whole genome shotgun (WGS) entry which is preliminary data.</text>
</comment>
<gene>
    <name evidence="2" type="ORF">RCL2_002612300</name>
</gene>
<dbReference type="AlphaFoldDB" id="A0A8H3M2U9"/>
<dbReference type="Proteomes" id="UP000615446">
    <property type="component" value="Unassembled WGS sequence"/>
</dbReference>
<evidence type="ECO:0000313" key="3">
    <source>
        <dbReference type="Proteomes" id="UP000615446"/>
    </source>
</evidence>